<dbReference type="KEGG" id="vg:14297222"/>
<name>J7KC81_9CAUD</name>
<evidence type="ECO:0000313" key="2">
    <source>
        <dbReference type="Proteomes" id="UP000003802"/>
    </source>
</evidence>
<organism evidence="1 2">
    <name type="scientific">Erwinia phage phiEaH2</name>
    <dbReference type="NCBI Taxonomy" id="1029988"/>
    <lineage>
        <taxon>Viruses</taxon>
        <taxon>Duplodnaviria</taxon>
        <taxon>Heunggongvirae</taxon>
        <taxon>Uroviricota</taxon>
        <taxon>Caudoviricetes</taxon>
        <taxon>Chimalliviridae</taxon>
        <taxon>Erskinevirus</taxon>
        <taxon>Erskinevirus EaH2</taxon>
    </lineage>
</organism>
<dbReference type="GeneID" id="14297222"/>
<dbReference type="RefSeq" id="YP_007237711.1">
    <property type="nucleotide sequence ID" value="NC_019929.1"/>
</dbReference>
<dbReference type="Proteomes" id="UP000003802">
    <property type="component" value="Segment"/>
</dbReference>
<dbReference type="InterPro" id="IPR057701">
    <property type="entry name" value="DUF7941"/>
</dbReference>
<proteinExistence type="predicted"/>
<protein>
    <submittedName>
        <fullName evidence="1">Putative virion structural protein</fullName>
    </submittedName>
</protein>
<dbReference type="Pfam" id="PF25613">
    <property type="entry name" value="DUF7941"/>
    <property type="match status" value="1"/>
</dbReference>
<sequence length="284" mass="31462">MPILATAEKLILAEINVENGLDLKDNEVSFGPPAVPTEPDDVAKANGHNSMVSVQALPIANATGRATVYYDRLEFSDMFTGLDGNQPLRVPARLDSVFTAHDIVPLVNQYFGLSLRTSDVENTEINRSSWVVDFVATADSLGWLGTIEVQVLPGDALLPSNFDPTTVDPYIIPYFNTKVGQAAVYGYPWRFDDYAAELMAMGTTTTDAKNIRLAQILQKVTGDLWQVYRNPVNFNLKENTFVYNGKNSASFPTNPSYDNVLVIELSLYCLNFGGRMYIHYNDPD</sequence>
<dbReference type="EMBL" id="JX316028">
    <property type="protein sequence ID" value="AFQ96606.1"/>
    <property type="molecule type" value="Genomic_DNA"/>
</dbReference>
<accession>J7KC81</accession>
<reference evidence="1 2" key="1">
    <citation type="journal article" date="2012" name="J. Virol.">
        <title>Complete Genomic Sequence of Erwinia amylovora Phage PhiEaH2.</title>
        <authorList>
            <person name="Domotor D."/>
            <person name="Becsagh P."/>
            <person name="Rakhely G."/>
            <person name="Schneider G."/>
            <person name="Kovacs T."/>
        </authorList>
    </citation>
    <scope>NUCLEOTIDE SEQUENCE [LARGE SCALE GENOMIC DNA]</scope>
</reference>
<keyword evidence="2" id="KW-1185">Reference proteome</keyword>
<evidence type="ECO:0000313" key="1">
    <source>
        <dbReference type="EMBL" id="AFQ96606.1"/>
    </source>
</evidence>